<sequence length="238" mass="26226">MGCMSVTPEELYDLLRKQPQLFYSLEALMHPALLRTVEPPPYPTAFISRHESVTPSIRGCSLALFTPAGVVGALTDTLCSFRRARIVSFQMHGGMPFQAAATARPRAPDVPWGGAERCRGAHALCGRAPSGRARLGIPLSDEHVLGVLGEEQQVLPAPRRFPEAAPCAPGGWEVHDVRSFVRITTAEGRPALSEDAVQELEQLLRHAPLYGPQLRLMDRTASNEFMESVRMYEMHEDD</sequence>
<dbReference type="EMBL" id="BFAD01000005">
    <property type="protein sequence ID" value="GBE83238.1"/>
    <property type="molecule type" value="Genomic_DNA"/>
</dbReference>
<evidence type="ECO:0000313" key="1">
    <source>
        <dbReference type="EMBL" id="GBE83238.1"/>
    </source>
</evidence>
<dbReference type="Proteomes" id="UP000287166">
    <property type="component" value="Unassembled WGS sequence"/>
</dbReference>
<dbReference type="GeneID" id="38780155"/>
<reference evidence="1 2" key="1">
    <citation type="journal article" date="2018" name="Sci. Rep.">
        <title>Genome sequence of the cauliflower mushroom Sparassis crispa (Hanabiratake) and its association with beneficial usage.</title>
        <authorList>
            <person name="Kiyama R."/>
            <person name="Furutani Y."/>
            <person name="Kawaguchi K."/>
            <person name="Nakanishi T."/>
        </authorList>
    </citation>
    <scope>NUCLEOTIDE SEQUENCE [LARGE SCALE GENOMIC DNA]</scope>
</reference>
<dbReference type="OrthoDB" id="3515175at2759"/>
<dbReference type="AlphaFoldDB" id="A0A401GM19"/>
<comment type="caution">
    <text evidence="1">The sequence shown here is derived from an EMBL/GenBank/DDBJ whole genome shotgun (WGS) entry which is preliminary data.</text>
</comment>
<accession>A0A401GM19</accession>
<proteinExistence type="predicted"/>
<protein>
    <submittedName>
        <fullName evidence="1">Uncharacterized protein</fullName>
    </submittedName>
</protein>
<organism evidence="1 2">
    <name type="scientific">Sparassis crispa</name>
    <dbReference type="NCBI Taxonomy" id="139825"/>
    <lineage>
        <taxon>Eukaryota</taxon>
        <taxon>Fungi</taxon>
        <taxon>Dikarya</taxon>
        <taxon>Basidiomycota</taxon>
        <taxon>Agaricomycotina</taxon>
        <taxon>Agaricomycetes</taxon>
        <taxon>Polyporales</taxon>
        <taxon>Sparassidaceae</taxon>
        <taxon>Sparassis</taxon>
    </lineage>
</organism>
<dbReference type="InParanoid" id="A0A401GM19"/>
<dbReference type="RefSeq" id="XP_027614151.1">
    <property type="nucleotide sequence ID" value="XM_027758350.1"/>
</dbReference>
<evidence type="ECO:0000313" key="2">
    <source>
        <dbReference type="Proteomes" id="UP000287166"/>
    </source>
</evidence>
<dbReference type="STRING" id="139825.A0A401GM19"/>
<gene>
    <name evidence="1" type="ORF">SCP_0502850</name>
</gene>
<name>A0A401GM19_9APHY</name>
<keyword evidence="2" id="KW-1185">Reference proteome</keyword>